<keyword evidence="3 4" id="KW-0349">Heme</keyword>
<dbReference type="Proteomes" id="UP000242188">
    <property type="component" value="Unassembled WGS sequence"/>
</dbReference>
<organism evidence="5 6">
    <name type="scientific">Mizuhopecten yessoensis</name>
    <name type="common">Japanese scallop</name>
    <name type="synonym">Patinopecten yessoensis</name>
    <dbReference type="NCBI Taxonomy" id="6573"/>
    <lineage>
        <taxon>Eukaryota</taxon>
        <taxon>Metazoa</taxon>
        <taxon>Spiralia</taxon>
        <taxon>Lophotrochozoa</taxon>
        <taxon>Mollusca</taxon>
        <taxon>Bivalvia</taxon>
        <taxon>Autobranchia</taxon>
        <taxon>Pteriomorphia</taxon>
        <taxon>Pectinida</taxon>
        <taxon>Pectinoidea</taxon>
        <taxon>Pectinidae</taxon>
        <taxon>Mizuhopecten</taxon>
    </lineage>
</organism>
<dbReference type="InterPro" id="IPR002401">
    <property type="entry name" value="Cyt_P450_E_grp-I"/>
</dbReference>
<dbReference type="CDD" id="cd00302">
    <property type="entry name" value="cytochrome_P450"/>
    <property type="match status" value="1"/>
</dbReference>
<evidence type="ECO:0000256" key="3">
    <source>
        <dbReference type="PIRSR" id="PIRSR602401-1"/>
    </source>
</evidence>
<protein>
    <submittedName>
        <fullName evidence="5">Cytochrome P450 3A28</fullName>
    </submittedName>
</protein>
<gene>
    <name evidence="5" type="ORF">KP79_PYT01545</name>
</gene>
<dbReference type="PROSITE" id="PS00086">
    <property type="entry name" value="CYTOCHROME_P450"/>
    <property type="match status" value="1"/>
</dbReference>
<evidence type="ECO:0000313" key="6">
    <source>
        <dbReference type="Proteomes" id="UP000242188"/>
    </source>
</evidence>
<dbReference type="AlphaFoldDB" id="A0A210QA79"/>
<dbReference type="InterPro" id="IPR017972">
    <property type="entry name" value="Cyt_P450_CS"/>
</dbReference>
<dbReference type="Gene3D" id="1.10.630.10">
    <property type="entry name" value="Cytochrome P450"/>
    <property type="match status" value="1"/>
</dbReference>
<feature type="binding site" description="axial binding residue" evidence="3">
    <location>
        <position position="399"/>
    </location>
    <ligand>
        <name>heme</name>
        <dbReference type="ChEBI" id="CHEBI:30413"/>
    </ligand>
    <ligandPart>
        <name>Fe</name>
        <dbReference type="ChEBI" id="CHEBI:18248"/>
    </ligandPart>
</feature>
<dbReference type="OrthoDB" id="1372046at2759"/>
<comment type="caution">
    <text evidence="5">The sequence shown here is derived from an EMBL/GenBank/DDBJ whole genome shotgun (WGS) entry which is preliminary data.</text>
</comment>
<dbReference type="PRINTS" id="PR00463">
    <property type="entry name" value="EP450I"/>
</dbReference>
<dbReference type="PANTHER" id="PTHR24305:SF166">
    <property type="entry name" value="CYTOCHROME P450 12A4, MITOCHONDRIAL-RELATED"/>
    <property type="match status" value="1"/>
</dbReference>
<dbReference type="GO" id="GO:0020037">
    <property type="term" value="F:heme binding"/>
    <property type="evidence" value="ECO:0007669"/>
    <property type="project" value="InterPro"/>
</dbReference>
<comment type="cofactor">
    <cofactor evidence="1 3">
        <name>heme</name>
        <dbReference type="ChEBI" id="CHEBI:30413"/>
    </cofactor>
</comment>
<evidence type="ECO:0000313" key="5">
    <source>
        <dbReference type="EMBL" id="OWF45615.1"/>
    </source>
</evidence>
<evidence type="ECO:0000256" key="4">
    <source>
        <dbReference type="RuleBase" id="RU000461"/>
    </source>
</evidence>
<dbReference type="GO" id="GO:0005506">
    <property type="term" value="F:iron ion binding"/>
    <property type="evidence" value="ECO:0007669"/>
    <property type="project" value="InterPro"/>
</dbReference>
<dbReference type="PANTHER" id="PTHR24305">
    <property type="entry name" value="CYTOCHROME P450"/>
    <property type="match status" value="1"/>
</dbReference>
<dbReference type="GO" id="GO:0016705">
    <property type="term" value="F:oxidoreductase activity, acting on paired donors, with incorporation or reduction of molecular oxygen"/>
    <property type="evidence" value="ECO:0007669"/>
    <property type="project" value="InterPro"/>
</dbReference>
<keyword evidence="4" id="KW-0503">Monooxygenase</keyword>
<keyword evidence="3 4" id="KW-0408">Iron</keyword>
<dbReference type="InterPro" id="IPR036396">
    <property type="entry name" value="Cyt_P450_sf"/>
</dbReference>
<dbReference type="Pfam" id="PF00067">
    <property type="entry name" value="p450"/>
    <property type="match status" value="1"/>
</dbReference>
<keyword evidence="3 4" id="KW-0479">Metal-binding</keyword>
<dbReference type="GO" id="GO:0004497">
    <property type="term" value="F:monooxygenase activity"/>
    <property type="evidence" value="ECO:0007669"/>
    <property type="project" value="UniProtKB-KW"/>
</dbReference>
<sequence>MATAVVNIFVHAVLYILKYINYLFYRTTIPETGSVVKTLLHQLFGTDKLKKLEYLCQFYHKYGLYRYEGKIYLFEERIAQTAINKLDKGADNYLEDSPLKDTFLGSSQKSPETRRAIASIFRKTSIDEGGHIMIRDLDLLCQNIREVSSGSRPVNITQFSLRLALDVVGHVLLHLDLGGLKGRQDRLLEAMTTILHRCYALAEITSNSTEFIQAAENLDSLTSQILEDALNEDDQTREDKRLVVQLHEACGFEQAKDNMKLFLMAGTETTASTLPVVFYLLTKYPHLQMELQAEADENMDNLRKDPNFPLPKIESVMKEVLRLYPIAPFISRQNNGPITIGNVNLQEHSDIVVFTWGIHRSPQAWSHSTEFIPFRFYENESKKSTSNLYIPFGAGSRVCIGQHIAWLEIRLAIAILLNNFDFSHVEETPDLRFVVDWTHAVVHPDKDMVFRAVPRTTAGITI</sequence>
<proteinExistence type="inferred from homology"/>
<reference evidence="5 6" key="1">
    <citation type="journal article" date="2017" name="Nat. Ecol. Evol.">
        <title>Scallop genome provides insights into evolution of bilaterian karyotype and development.</title>
        <authorList>
            <person name="Wang S."/>
            <person name="Zhang J."/>
            <person name="Jiao W."/>
            <person name="Li J."/>
            <person name="Xun X."/>
            <person name="Sun Y."/>
            <person name="Guo X."/>
            <person name="Huan P."/>
            <person name="Dong B."/>
            <person name="Zhang L."/>
            <person name="Hu X."/>
            <person name="Sun X."/>
            <person name="Wang J."/>
            <person name="Zhao C."/>
            <person name="Wang Y."/>
            <person name="Wang D."/>
            <person name="Huang X."/>
            <person name="Wang R."/>
            <person name="Lv J."/>
            <person name="Li Y."/>
            <person name="Zhang Z."/>
            <person name="Liu B."/>
            <person name="Lu W."/>
            <person name="Hui Y."/>
            <person name="Liang J."/>
            <person name="Zhou Z."/>
            <person name="Hou R."/>
            <person name="Li X."/>
            <person name="Liu Y."/>
            <person name="Li H."/>
            <person name="Ning X."/>
            <person name="Lin Y."/>
            <person name="Zhao L."/>
            <person name="Xing Q."/>
            <person name="Dou J."/>
            <person name="Li Y."/>
            <person name="Mao J."/>
            <person name="Guo H."/>
            <person name="Dou H."/>
            <person name="Li T."/>
            <person name="Mu C."/>
            <person name="Jiang W."/>
            <person name="Fu Q."/>
            <person name="Fu X."/>
            <person name="Miao Y."/>
            <person name="Liu J."/>
            <person name="Yu Q."/>
            <person name="Li R."/>
            <person name="Liao H."/>
            <person name="Li X."/>
            <person name="Kong Y."/>
            <person name="Jiang Z."/>
            <person name="Chourrout D."/>
            <person name="Li R."/>
            <person name="Bao Z."/>
        </authorList>
    </citation>
    <scope>NUCLEOTIDE SEQUENCE [LARGE SCALE GENOMIC DNA]</scope>
    <source>
        <strain evidence="5 6">PY_sf001</strain>
    </source>
</reference>
<dbReference type="InterPro" id="IPR050121">
    <property type="entry name" value="Cytochrome_P450_monoxygenase"/>
</dbReference>
<comment type="similarity">
    <text evidence="2 4">Belongs to the cytochrome P450 family.</text>
</comment>
<dbReference type="EMBL" id="NEDP02004426">
    <property type="protein sequence ID" value="OWF45615.1"/>
    <property type="molecule type" value="Genomic_DNA"/>
</dbReference>
<keyword evidence="4" id="KW-0560">Oxidoreductase</keyword>
<dbReference type="InterPro" id="IPR001128">
    <property type="entry name" value="Cyt_P450"/>
</dbReference>
<keyword evidence="6" id="KW-1185">Reference proteome</keyword>
<dbReference type="PRINTS" id="PR00385">
    <property type="entry name" value="P450"/>
</dbReference>
<dbReference type="STRING" id="6573.A0A210QA79"/>
<name>A0A210QA79_MIZYE</name>
<dbReference type="SUPFAM" id="SSF48264">
    <property type="entry name" value="Cytochrome P450"/>
    <property type="match status" value="1"/>
</dbReference>
<accession>A0A210QA79</accession>
<evidence type="ECO:0000256" key="2">
    <source>
        <dbReference type="ARBA" id="ARBA00010617"/>
    </source>
</evidence>
<evidence type="ECO:0000256" key="1">
    <source>
        <dbReference type="ARBA" id="ARBA00001971"/>
    </source>
</evidence>